<dbReference type="GO" id="GO:0043171">
    <property type="term" value="P:peptide catabolic process"/>
    <property type="evidence" value="ECO:0007669"/>
    <property type="project" value="TreeGrafter"/>
</dbReference>
<evidence type="ECO:0000256" key="7">
    <source>
        <dbReference type="ARBA" id="ARBA00022670"/>
    </source>
</evidence>
<dbReference type="InterPro" id="IPR016024">
    <property type="entry name" value="ARM-type_fold"/>
</dbReference>
<evidence type="ECO:0000256" key="9">
    <source>
        <dbReference type="ARBA" id="ARBA00022801"/>
    </source>
</evidence>
<evidence type="ECO:0000256" key="5">
    <source>
        <dbReference type="ARBA" id="ARBA00015611"/>
    </source>
</evidence>
<dbReference type="GO" id="GO:0006508">
    <property type="term" value="P:proteolysis"/>
    <property type="evidence" value="ECO:0007669"/>
    <property type="project" value="UniProtKB-KW"/>
</dbReference>
<evidence type="ECO:0000259" key="13">
    <source>
        <dbReference type="Pfam" id="PF01433"/>
    </source>
</evidence>
<dbReference type="InterPro" id="IPR050344">
    <property type="entry name" value="Peptidase_M1_aminopeptidases"/>
</dbReference>
<evidence type="ECO:0000256" key="4">
    <source>
        <dbReference type="ARBA" id="ARBA00012564"/>
    </source>
</evidence>
<dbReference type="EMBL" id="FYEW01000002">
    <property type="protein sequence ID" value="SNC75658.1"/>
    <property type="molecule type" value="Genomic_DNA"/>
</dbReference>
<proteinExistence type="inferred from homology"/>
<evidence type="ECO:0000256" key="2">
    <source>
        <dbReference type="ARBA" id="ARBA00001947"/>
    </source>
</evidence>
<keyword evidence="12" id="KW-0732">Signal</keyword>
<keyword evidence="11" id="KW-0482">Metalloprotease</keyword>
<dbReference type="InterPro" id="IPR001930">
    <property type="entry name" value="Peptidase_M1"/>
</dbReference>
<keyword evidence="6 15" id="KW-0031">Aminopeptidase</keyword>
<evidence type="ECO:0000256" key="11">
    <source>
        <dbReference type="ARBA" id="ARBA00023049"/>
    </source>
</evidence>
<feature type="chain" id="PRO_5012488072" description="Aminopeptidase N" evidence="12">
    <location>
        <begin position="20"/>
        <end position="866"/>
    </location>
</feature>
<sequence>MKYPVLGALSLILTCYVMAPAQTVKPSGAATAKPAARKKTVAPAQAAPSSIPAQLPVPNWLPPTNPVQPAAAIVHDLLDTKLDVRFDWAKQWLLGTATLTVRPHFYPQSQLTLDAKGFDIKSVELVNGPSKKGKDLKFSYDKKRLNIALDRSYTRTELYQVRIQYIAKPNELPSTGGSEAITGDKGLYFINPLGTDKTKPRQVWTQGESEASSCWFPTIDKPNQRMTQEISITVESGLKTLSNGLLTSSQRNPDGTRTDVWKQILPAAPYLTMLAAGDFAVVADTWRNKTVNYYVDPSYQHTAKQIFGNTPAMMDFFSKKLGVDFPWEKYSQVAVHDFVSGAMENTSATTIQEQLVQFTNRELPDVTYETEAVIAHELFHQWFGDYVTSESWSNLPLNESFADYSELLWAEQKYGADAAGLVQQTKLRNYLQEAQTKREPLIRYRYANREDMFDRHSYDKGGRVLHMLRNQVGDEAFFAALNRYLTQNKFSASEIAKLRLAFEEVTGEDLMWFFDQWFMQRGHPELRVTHSYDNGQVALRVQQVQDTLFQPVFRLPVTVTTWANNQPTDHRIVVTKADQTFRLPAMQRPSLVKFDSDGILLAQIDEERTQEELVYQYYHARNYLQKYEAIDGLRSKTADLGVSALFRNALTDNFWAIRQAALEGLRRYKGSEGNAIRKEIQRVALNEKKGVVRATAIGTLASFPNEDFNEVYSAALRDSSYLVVGAAVDALAKAPTVATREYINALQDTKNAALLTALSNYYALNGTADQYQWFLNKSKDAPSEVLYTLLENFGTLMQRMPPIEREKGIQRLETLARTHPMYYVRLGAYKGLNELVGSMPVLKTTLQDIRAKEKDERLTSIYSLIQ</sequence>
<dbReference type="GO" id="GO:0042277">
    <property type="term" value="F:peptide binding"/>
    <property type="evidence" value="ECO:0007669"/>
    <property type="project" value="TreeGrafter"/>
</dbReference>
<dbReference type="GO" id="GO:0016020">
    <property type="term" value="C:membrane"/>
    <property type="evidence" value="ECO:0007669"/>
    <property type="project" value="TreeGrafter"/>
</dbReference>
<dbReference type="GO" id="GO:0070006">
    <property type="term" value="F:metalloaminopeptidase activity"/>
    <property type="evidence" value="ECO:0007669"/>
    <property type="project" value="TreeGrafter"/>
</dbReference>
<protein>
    <recommendedName>
        <fullName evidence="5">Aminopeptidase N</fullName>
        <ecNumber evidence="4">3.4.11.2</ecNumber>
    </recommendedName>
</protein>
<dbReference type="Proteomes" id="UP000198131">
    <property type="component" value="Unassembled WGS sequence"/>
</dbReference>
<evidence type="ECO:0000256" key="6">
    <source>
        <dbReference type="ARBA" id="ARBA00022438"/>
    </source>
</evidence>
<dbReference type="Gene3D" id="2.60.40.1730">
    <property type="entry name" value="tricorn interacting facor f3 domain"/>
    <property type="match status" value="1"/>
</dbReference>
<dbReference type="InterPro" id="IPR014782">
    <property type="entry name" value="Peptidase_M1_dom"/>
</dbReference>
<feature type="signal peptide" evidence="12">
    <location>
        <begin position="1"/>
        <end position="19"/>
    </location>
</feature>
<dbReference type="AlphaFoldDB" id="A0A212UBJ3"/>
<dbReference type="SUPFAM" id="SSF63737">
    <property type="entry name" value="Leukotriene A4 hydrolase N-terminal domain"/>
    <property type="match status" value="1"/>
</dbReference>
<dbReference type="InterPro" id="IPR045357">
    <property type="entry name" value="Aminopeptidase_N-like_N"/>
</dbReference>
<comment type="catalytic activity">
    <reaction evidence="1">
        <text>Release of an N-terminal amino acid, Xaa-|-Yaa- from a peptide, amide or arylamide. Xaa is preferably Ala, but may be most amino acids including Pro (slow action). When a terminal hydrophobic residue is followed by a prolyl residue, the two may be released as an intact Xaa-Pro dipeptide.</text>
        <dbReference type="EC" id="3.4.11.2"/>
    </reaction>
</comment>
<comment type="cofactor">
    <cofactor evidence="2">
        <name>Zn(2+)</name>
        <dbReference type="ChEBI" id="CHEBI:29105"/>
    </cofactor>
</comment>
<dbReference type="GO" id="GO:0016285">
    <property type="term" value="F:alanyl aminopeptidase activity"/>
    <property type="evidence" value="ECO:0007669"/>
    <property type="project" value="UniProtKB-EC"/>
</dbReference>
<dbReference type="PANTHER" id="PTHR11533">
    <property type="entry name" value="PROTEASE M1 ZINC METALLOPROTEASE"/>
    <property type="match status" value="1"/>
</dbReference>
<dbReference type="GO" id="GO:0008270">
    <property type="term" value="F:zinc ion binding"/>
    <property type="evidence" value="ECO:0007669"/>
    <property type="project" value="InterPro"/>
</dbReference>
<keyword evidence="8" id="KW-0479">Metal-binding</keyword>
<dbReference type="SUPFAM" id="SSF55486">
    <property type="entry name" value="Metalloproteases ('zincins'), catalytic domain"/>
    <property type="match status" value="1"/>
</dbReference>
<keyword evidence="7" id="KW-0645">Protease</keyword>
<comment type="similarity">
    <text evidence="3">Belongs to the peptidase M1 family.</text>
</comment>
<gene>
    <name evidence="15" type="ORF">SAMN06265337_2988</name>
</gene>
<dbReference type="CDD" id="cd09603">
    <property type="entry name" value="M1_APN_like"/>
    <property type="match status" value="1"/>
</dbReference>
<dbReference type="GO" id="GO:0005737">
    <property type="term" value="C:cytoplasm"/>
    <property type="evidence" value="ECO:0007669"/>
    <property type="project" value="TreeGrafter"/>
</dbReference>
<keyword evidence="9" id="KW-0378">Hydrolase</keyword>
<dbReference type="InterPro" id="IPR011989">
    <property type="entry name" value="ARM-like"/>
</dbReference>
<dbReference type="Pfam" id="PF01433">
    <property type="entry name" value="Peptidase_M1"/>
    <property type="match status" value="1"/>
</dbReference>
<dbReference type="SUPFAM" id="SSF48371">
    <property type="entry name" value="ARM repeat"/>
    <property type="match status" value="1"/>
</dbReference>
<reference evidence="16" key="1">
    <citation type="submission" date="2017-06" db="EMBL/GenBank/DDBJ databases">
        <authorList>
            <person name="Varghese N."/>
            <person name="Submissions S."/>
        </authorList>
    </citation>
    <scope>NUCLEOTIDE SEQUENCE [LARGE SCALE GENOMIC DNA]</scope>
    <source>
        <strain evidence="16">DSM 11116</strain>
    </source>
</reference>
<keyword evidence="16" id="KW-1185">Reference proteome</keyword>
<dbReference type="Gene3D" id="1.10.390.10">
    <property type="entry name" value="Neutral Protease Domain 2"/>
    <property type="match status" value="1"/>
</dbReference>
<organism evidence="15 16">
    <name type="scientific">Hymenobacter gelipurpurascens</name>
    <dbReference type="NCBI Taxonomy" id="89968"/>
    <lineage>
        <taxon>Bacteria</taxon>
        <taxon>Pseudomonadati</taxon>
        <taxon>Bacteroidota</taxon>
        <taxon>Cytophagia</taxon>
        <taxon>Cytophagales</taxon>
        <taxon>Hymenobacteraceae</taxon>
        <taxon>Hymenobacter</taxon>
    </lineage>
</organism>
<feature type="domain" description="Peptidase M1 membrane alanine aminopeptidase" evidence="13">
    <location>
        <begin position="309"/>
        <end position="517"/>
    </location>
</feature>
<evidence type="ECO:0000313" key="15">
    <source>
        <dbReference type="EMBL" id="SNC75658.1"/>
    </source>
</evidence>
<evidence type="ECO:0000256" key="3">
    <source>
        <dbReference type="ARBA" id="ARBA00010136"/>
    </source>
</evidence>
<dbReference type="OrthoDB" id="100605at2"/>
<dbReference type="PANTHER" id="PTHR11533:SF174">
    <property type="entry name" value="PUROMYCIN-SENSITIVE AMINOPEPTIDASE-RELATED"/>
    <property type="match status" value="1"/>
</dbReference>
<evidence type="ECO:0000256" key="12">
    <source>
        <dbReference type="SAM" id="SignalP"/>
    </source>
</evidence>
<keyword evidence="10" id="KW-0862">Zinc</keyword>
<evidence type="ECO:0000313" key="16">
    <source>
        <dbReference type="Proteomes" id="UP000198131"/>
    </source>
</evidence>
<evidence type="ECO:0000256" key="10">
    <source>
        <dbReference type="ARBA" id="ARBA00022833"/>
    </source>
</evidence>
<dbReference type="InterPro" id="IPR042097">
    <property type="entry name" value="Aminopeptidase_N-like_N_sf"/>
</dbReference>
<evidence type="ECO:0000259" key="14">
    <source>
        <dbReference type="Pfam" id="PF17900"/>
    </source>
</evidence>
<dbReference type="RefSeq" id="WP_088844292.1">
    <property type="nucleotide sequence ID" value="NZ_FYEW01000002.1"/>
</dbReference>
<dbReference type="Pfam" id="PF17900">
    <property type="entry name" value="Peptidase_M1_N"/>
    <property type="match status" value="1"/>
</dbReference>
<dbReference type="PRINTS" id="PR00756">
    <property type="entry name" value="ALADIPTASE"/>
</dbReference>
<dbReference type="InterPro" id="IPR027268">
    <property type="entry name" value="Peptidase_M4/M1_CTD_sf"/>
</dbReference>
<name>A0A212UBJ3_9BACT</name>
<evidence type="ECO:0000256" key="1">
    <source>
        <dbReference type="ARBA" id="ARBA00000098"/>
    </source>
</evidence>
<accession>A0A212UBJ3</accession>
<evidence type="ECO:0000256" key="8">
    <source>
        <dbReference type="ARBA" id="ARBA00022723"/>
    </source>
</evidence>
<feature type="domain" description="Aminopeptidase N-like N-terminal" evidence="14">
    <location>
        <begin position="81"/>
        <end position="271"/>
    </location>
</feature>
<dbReference type="EC" id="3.4.11.2" evidence="4"/>
<dbReference type="Gene3D" id="1.25.10.10">
    <property type="entry name" value="Leucine-rich Repeat Variant"/>
    <property type="match status" value="1"/>
</dbReference>
<dbReference type="GO" id="GO:0005615">
    <property type="term" value="C:extracellular space"/>
    <property type="evidence" value="ECO:0007669"/>
    <property type="project" value="TreeGrafter"/>
</dbReference>